<accession>X1RE21</accession>
<gene>
    <name evidence="1" type="ORF">S12H4_01254</name>
</gene>
<reference evidence="1" key="1">
    <citation type="journal article" date="2014" name="Front. Microbiol.">
        <title>High frequency of phylogenetically diverse reductive dehalogenase-homologous genes in deep subseafloor sedimentary metagenomes.</title>
        <authorList>
            <person name="Kawai M."/>
            <person name="Futagami T."/>
            <person name="Toyoda A."/>
            <person name="Takaki Y."/>
            <person name="Nishi S."/>
            <person name="Hori S."/>
            <person name="Arai W."/>
            <person name="Tsubouchi T."/>
            <person name="Morono Y."/>
            <person name="Uchiyama I."/>
            <person name="Ito T."/>
            <person name="Fujiyama A."/>
            <person name="Inagaki F."/>
            <person name="Takami H."/>
        </authorList>
    </citation>
    <scope>NUCLEOTIDE SEQUENCE</scope>
    <source>
        <strain evidence="1">Expedition CK06-06</strain>
    </source>
</reference>
<dbReference type="InterPro" id="IPR013321">
    <property type="entry name" value="Arc_rbn_hlx_hlx"/>
</dbReference>
<dbReference type="InterPro" id="IPR010985">
    <property type="entry name" value="Ribbon_hlx_hlx"/>
</dbReference>
<dbReference type="SUPFAM" id="SSF47598">
    <property type="entry name" value="Ribbon-helix-helix"/>
    <property type="match status" value="1"/>
</dbReference>
<proteinExistence type="predicted"/>
<dbReference type="Gene3D" id="1.10.1220.10">
    <property type="entry name" value="Met repressor-like"/>
    <property type="match status" value="1"/>
</dbReference>
<evidence type="ECO:0000313" key="1">
    <source>
        <dbReference type="EMBL" id="GAI61405.1"/>
    </source>
</evidence>
<name>X1RE21_9ZZZZ</name>
<organism evidence="1">
    <name type="scientific">marine sediment metagenome</name>
    <dbReference type="NCBI Taxonomy" id="412755"/>
    <lineage>
        <taxon>unclassified sequences</taxon>
        <taxon>metagenomes</taxon>
        <taxon>ecological metagenomes</taxon>
    </lineage>
</organism>
<dbReference type="AlphaFoldDB" id="X1RE21"/>
<sequence length="74" mass="8808">MGGYDSSILFEWEAKKNMKRVRKGKKTIIFYVPDEVHHKFKIKVARDKKDMSKVMRNLVEAYTEKRLNCKGETQ</sequence>
<dbReference type="GO" id="GO:0006355">
    <property type="term" value="P:regulation of DNA-templated transcription"/>
    <property type="evidence" value="ECO:0007669"/>
    <property type="project" value="InterPro"/>
</dbReference>
<protein>
    <submittedName>
        <fullName evidence="1">Uncharacterized protein</fullName>
    </submittedName>
</protein>
<dbReference type="EMBL" id="BARW01000236">
    <property type="protein sequence ID" value="GAI61405.1"/>
    <property type="molecule type" value="Genomic_DNA"/>
</dbReference>
<comment type="caution">
    <text evidence="1">The sequence shown here is derived from an EMBL/GenBank/DDBJ whole genome shotgun (WGS) entry which is preliminary data.</text>
</comment>